<dbReference type="RefSeq" id="WP_163900567.1">
    <property type="nucleotide sequence ID" value="NZ_CP048427.1"/>
</dbReference>
<feature type="transmembrane region" description="Helical" evidence="1">
    <location>
        <begin position="28"/>
        <end position="49"/>
    </location>
</feature>
<dbReference type="EMBL" id="JAAKZH010000001">
    <property type="protein sequence ID" value="NGO62363.1"/>
    <property type="molecule type" value="Genomic_DNA"/>
</dbReference>
<evidence type="ECO:0000313" key="3">
    <source>
        <dbReference type="Proteomes" id="UP000477849"/>
    </source>
</evidence>
<evidence type="ECO:0000256" key="1">
    <source>
        <dbReference type="SAM" id="Phobius"/>
    </source>
</evidence>
<dbReference type="AlphaFoldDB" id="A0A6M1RU41"/>
<name>A0A6M1RU41_9HYPH</name>
<organism evidence="2 3">
    <name type="scientific">Rhizobium daejeonense</name>
    <dbReference type="NCBI Taxonomy" id="240521"/>
    <lineage>
        <taxon>Bacteria</taxon>
        <taxon>Pseudomonadati</taxon>
        <taxon>Pseudomonadota</taxon>
        <taxon>Alphaproteobacteria</taxon>
        <taxon>Hyphomicrobiales</taxon>
        <taxon>Rhizobiaceae</taxon>
        <taxon>Rhizobium/Agrobacterium group</taxon>
        <taxon>Rhizobium</taxon>
    </lineage>
</organism>
<keyword evidence="3" id="KW-1185">Reference proteome</keyword>
<reference evidence="2 3" key="1">
    <citation type="submission" date="2020-02" db="EMBL/GenBank/DDBJ databases">
        <title>Genome sequence of the type strain CCBAU10050 of Rhizobium daejeonense.</title>
        <authorList>
            <person name="Gao J."/>
            <person name="Sun J."/>
        </authorList>
    </citation>
    <scope>NUCLEOTIDE SEQUENCE [LARGE SCALE GENOMIC DNA]</scope>
    <source>
        <strain evidence="2 3">CCBAU10050</strain>
    </source>
</reference>
<comment type="caution">
    <text evidence="2">The sequence shown here is derived from an EMBL/GenBank/DDBJ whole genome shotgun (WGS) entry which is preliminary data.</text>
</comment>
<accession>A0A6M1RU41</accession>
<keyword evidence="1" id="KW-0472">Membrane</keyword>
<proteinExistence type="predicted"/>
<evidence type="ECO:0000313" key="2">
    <source>
        <dbReference type="EMBL" id="NGO62363.1"/>
    </source>
</evidence>
<gene>
    <name evidence="2" type="ORF">G6N76_01655</name>
</gene>
<keyword evidence="1" id="KW-1133">Transmembrane helix</keyword>
<keyword evidence="1" id="KW-0812">Transmembrane</keyword>
<evidence type="ECO:0008006" key="4">
    <source>
        <dbReference type="Google" id="ProtNLM"/>
    </source>
</evidence>
<dbReference type="Proteomes" id="UP000477849">
    <property type="component" value="Unassembled WGS sequence"/>
</dbReference>
<protein>
    <recommendedName>
        <fullName evidence="4">Fimbrial protein</fullName>
    </recommendedName>
</protein>
<sequence length="129" mass="13664">MANVEPDEQEEKPLDPAMENVRRKMVKLQLVSGGIMLLMFMAVLAAIVYKVTRKDGAERPVAVGGSLAVPADQPVAATAALPAGFRVLSTSLSGTQILFYGEASDGQRKAYVFDIAVGRIVADVTLSAN</sequence>